<evidence type="ECO:0000313" key="2">
    <source>
        <dbReference type="Proteomes" id="UP001165302"/>
    </source>
</evidence>
<protein>
    <submittedName>
        <fullName evidence="1">Uncharacterized protein</fullName>
    </submittedName>
</protein>
<name>A0ABS7Z657_9SPHI</name>
<proteinExistence type="predicted"/>
<sequence>MPFSDCIPFFKSTQLLKFKDAENQQLNEDLSSEDLEGYTSYLASQIYQHQLRLKYASDDNEQKLNIDDDTTVFSQLIDFIIYFSKSVKTSLQFSNVGAMMVFFGFFLIHQVEGQTEGNAISLGQKVPNDFWRTEHLFYINGDTVRKSLEEHKGKIIVLDFWMTGCTRCLLHQKEIQIYRNMYPDEILVLMVNSKKTKDNYSRIETLYNSNRFQNLGLKNLISIIEDTYLDSLFTHVGYPTYFWINSFGYLQTITFRNYLDHNYQPPFIDGK</sequence>
<dbReference type="Gene3D" id="3.40.30.10">
    <property type="entry name" value="Glutaredoxin"/>
    <property type="match status" value="1"/>
</dbReference>
<evidence type="ECO:0000313" key="1">
    <source>
        <dbReference type="EMBL" id="MCA5005678.1"/>
    </source>
</evidence>
<dbReference type="Proteomes" id="UP001165302">
    <property type="component" value="Unassembled WGS sequence"/>
</dbReference>
<comment type="caution">
    <text evidence="1">The sequence shown here is derived from an EMBL/GenBank/DDBJ whole genome shotgun (WGS) entry which is preliminary data.</text>
</comment>
<keyword evidence="2" id="KW-1185">Reference proteome</keyword>
<dbReference type="InterPro" id="IPR036249">
    <property type="entry name" value="Thioredoxin-like_sf"/>
</dbReference>
<dbReference type="SUPFAM" id="SSF52833">
    <property type="entry name" value="Thioredoxin-like"/>
    <property type="match status" value="1"/>
</dbReference>
<organism evidence="1 2">
    <name type="scientific">Sphingobacterium bovistauri</name>
    <dbReference type="NCBI Taxonomy" id="2781959"/>
    <lineage>
        <taxon>Bacteria</taxon>
        <taxon>Pseudomonadati</taxon>
        <taxon>Bacteroidota</taxon>
        <taxon>Sphingobacteriia</taxon>
        <taxon>Sphingobacteriales</taxon>
        <taxon>Sphingobacteriaceae</taxon>
        <taxon>Sphingobacterium</taxon>
    </lineage>
</organism>
<accession>A0ABS7Z657</accession>
<reference evidence="1" key="1">
    <citation type="submission" date="2020-10" db="EMBL/GenBank/DDBJ databases">
        <authorList>
            <person name="Lu T."/>
            <person name="Wang Q."/>
            <person name="Han X."/>
        </authorList>
    </citation>
    <scope>NUCLEOTIDE SEQUENCE</scope>
    <source>
        <strain evidence="1">WQ 366</strain>
    </source>
</reference>
<gene>
    <name evidence="1" type="ORF">IPZ78_10990</name>
</gene>
<dbReference type="RefSeq" id="WP_225553636.1">
    <property type="nucleotide sequence ID" value="NZ_JADEYP010000019.1"/>
</dbReference>
<dbReference type="EMBL" id="JADEYP010000019">
    <property type="protein sequence ID" value="MCA5005678.1"/>
    <property type="molecule type" value="Genomic_DNA"/>
</dbReference>